<evidence type="ECO:0000313" key="2">
    <source>
        <dbReference type="Proteomes" id="UP000199155"/>
    </source>
</evidence>
<dbReference type="RefSeq" id="WP_176953939.1">
    <property type="nucleotide sequence ID" value="NZ_FNFF01000016.1"/>
</dbReference>
<sequence>MARGVFSWASAESAAVANGTETAAELEHTPTGVARRATGTVVGVLAPVDRDGAS</sequence>
<proteinExistence type="predicted"/>
<reference evidence="1 2" key="1">
    <citation type="submission" date="2016-10" db="EMBL/GenBank/DDBJ databases">
        <authorList>
            <person name="de Groot N.N."/>
        </authorList>
    </citation>
    <scope>NUCLEOTIDE SEQUENCE [LARGE SCALE GENOMIC DNA]</scope>
    <source>
        <strain evidence="1 2">CGMCC 4.5727</strain>
    </source>
</reference>
<keyword evidence="2" id="KW-1185">Reference proteome</keyword>
<name>A0A1G9GN59_9ACTN</name>
<dbReference type="Proteomes" id="UP000199155">
    <property type="component" value="Unassembled WGS sequence"/>
</dbReference>
<dbReference type="EMBL" id="FNFF01000016">
    <property type="protein sequence ID" value="SDL02052.1"/>
    <property type="molecule type" value="Genomic_DNA"/>
</dbReference>
<protein>
    <submittedName>
        <fullName evidence="1">Uncharacterized protein</fullName>
    </submittedName>
</protein>
<accession>A0A1G9GN59</accession>
<gene>
    <name evidence="1" type="ORF">SAMN05421806_116100</name>
</gene>
<evidence type="ECO:0000313" key="1">
    <source>
        <dbReference type="EMBL" id="SDL02052.1"/>
    </source>
</evidence>
<dbReference type="AlphaFoldDB" id="A0A1G9GN59"/>
<organism evidence="1 2">
    <name type="scientific">Streptomyces indicus</name>
    <dbReference type="NCBI Taxonomy" id="417292"/>
    <lineage>
        <taxon>Bacteria</taxon>
        <taxon>Bacillati</taxon>
        <taxon>Actinomycetota</taxon>
        <taxon>Actinomycetes</taxon>
        <taxon>Kitasatosporales</taxon>
        <taxon>Streptomycetaceae</taxon>
        <taxon>Streptomyces</taxon>
    </lineage>
</organism>